<evidence type="ECO:0000313" key="3">
    <source>
        <dbReference type="Proteomes" id="UP001562425"/>
    </source>
</evidence>
<dbReference type="AlphaFoldDB" id="A0ABD1CEP5"/>
<sequence length="115" mass="12844">MAHRWSLTGNSGGGVGQEEERLVVLPVKSVGMSLKSQFCWIDLTSRSSAAPRIIARGNQRRTVNDGGQRQHNDRTSGVDDGRDSDDEERIMILDEQQHQQQPSQSKRCKRNGNAK</sequence>
<name>A0ABD1CEP5_CULPP</name>
<protein>
    <submittedName>
        <fullName evidence="2">Uncharacterized protein</fullName>
    </submittedName>
</protein>
<evidence type="ECO:0000256" key="1">
    <source>
        <dbReference type="SAM" id="MobiDB-lite"/>
    </source>
</evidence>
<feature type="compositionally biased region" description="Basic and acidic residues" evidence="1">
    <location>
        <begin position="68"/>
        <end position="81"/>
    </location>
</feature>
<feature type="non-terminal residue" evidence="2">
    <location>
        <position position="115"/>
    </location>
</feature>
<dbReference type="Proteomes" id="UP001562425">
    <property type="component" value="Unassembled WGS sequence"/>
</dbReference>
<dbReference type="EMBL" id="JBEHCU010013313">
    <property type="protein sequence ID" value="KAL1374484.1"/>
    <property type="molecule type" value="Genomic_DNA"/>
</dbReference>
<evidence type="ECO:0000313" key="2">
    <source>
        <dbReference type="EMBL" id="KAL1374484.1"/>
    </source>
</evidence>
<organism evidence="2 3">
    <name type="scientific">Culex pipiens pipiens</name>
    <name type="common">Northern house mosquito</name>
    <dbReference type="NCBI Taxonomy" id="38569"/>
    <lineage>
        <taxon>Eukaryota</taxon>
        <taxon>Metazoa</taxon>
        <taxon>Ecdysozoa</taxon>
        <taxon>Arthropoda</taxon>
        <taxon>Hexapoda</taxon>
        <taxon>Insecta</taxon>
        <taxon>Pterygota</taxon>
        <taxon>Neoptera</taxon>
        <taxon>Endopterygota</taxon>
        <taxon>Diptera</taxon>
        <taxon>Nematocera</taxon>
        <taxon>Culicoidea</taxon>
        <taxon>Culicidae</taxon>
        <taxon>Culicinae</taxon>
        <taxon>Culicini</taxon>
        <taxon>Culex</taxon>
        <taxon>Culex</taxon>
    </lineage>
</organism>
<feature type="region of interest" description="Disordered" evidence="1">
    <location>
        <begin position="50"/>
        <end position="115"/>
    </location>
</feature>
<accession>A0ABD1CEP5</accession>
<gene>
    <name evidence="2" type="ORF">pipiens_018066</name>
</gene>
<feature type="compositionally biased region" description="Basic residues" evidence="1">
    <location>
        <begin position="106"/>
        <end position="115"/>
    </location>
</feature>
<keyword evidence="3" id="KW-1185">Reference proteome</keyword>
<reference evidence="2 3" key="1">
    <citation type="submission" date="2024-05" db="EMBL/GenBank/DDBJ databases">
        <title>Culex pipiens pipiens assembly and annotation.</title>
        <authorList>
            <person name="Alout H."/>
            <person name="Durand T."/>
        </authorList>
    </citation>
    <scope>NUCLEOTIDE SEQUENCE [LARGE SCALE GENOMIC DNA]</scope>
    <source>
        <strain evidence="2">HA-2024</strain>
        <tissue evidence="2">Whole body</tissue>
    </source>
</reference>
<comment type="caution">
    <text evidence="2">The sequence shown here is derived from an EMBL/GenBank/DDBJ whole genome shotgun (WGS) entry which is preliminary data.</text>
</comment>
<proteinExistence type="predicted"/>